<accession>A0A1I4CXD0</accession>
<protein>
    <recommendedName>
        <fullName evidence="3">DUF3987 domain-containing protein</fullName>
    </recommendedName>
</protein>
<sequence length="814" mass="89099">MQDWIALCQGRENNYFTLNEPVAAELQKGVNGRVREEDIAFFHGIVVDIDPDPVAESQPGGFERERRRLRPTAEEWLTDAGGASAVVNSGGGYQGIWLFREKMPATAENKARIKALSRSMARAYGGDTTFSVEHLFRTPWTINLPNAAKRRRGRTAKLAKAQLVEPRRWHNLEDLEARFPPAAEPDDTAPTGSLDAYTATGVLGAPDLLDAELAERIRAARAVNPVFDKALSGDGPTADRSARDYALAAACIEVGIDDPLEVAHIVAAYSPDKTEDHGTRYLARTVEQAFRRVRPAHPEDHFERITETAPAGVGAESAATVEPADIFGDDDPGHLAAPPPGCLPDIMQRFVATEAQRKGVPESFVLGATLAAVGGVIGNALRIRPKRHDSWDAPGALAVVVVGSPGRKKSPTINAALAPLRTIDREQHARCSQLRRAWETANKPGRGGRVASAATPMPPMRQIIVDDATLEKQVRIHADNPRGVLRSTDELAAFLGSFGAYKRSGDGDRGTVLRMLDGGEINVDRVSGSVRAPSALMGLIASTQPDKIRELTRNLGSDGLLQRLIFIVDDGSDRVGLDVPPDAAALADYEAAIRGLYALDECTGGTVRLSSEAYEILQKSWRRVRALGSLPGASAAWEGHISKWEGLLFRIALIFHSLDVWSFWGSADWIARTEVSAATARKVSRFVDFLMRHALRFYGEFYEPAAHTREARELAGWLLTRPDNATVTPRDIEKTRRSLQGNRHLTLAAMCSLENAGWVSVEKRGADGPSSWTVNPEIHRRFAERAEREKARRERERARMLAAMSAREAIRDAR</sequence>
<dbReference type="STRING" id="414703.SAMN04488125_10576"/>
<dbReference type="Proteomes" id="UP000198804">
    <property type="component" value="Unassembled WGS sequence"/>
</dbReference>
<dbReference type="InterPro" id="IPR025048">
    <property type="entry name" value="DUF3987"/>
</dbReference>
<keyword evidence="2" id="KW-1185">Reference proteome</keyword>
<proteinExistence type="predicted"/>
<evidence type="ECO:0008006" key="3">
    <source>
        <dbReference type="Google" id="ProtNLM"/>
    </source>
</evidence>
<dbReference type="Pfam" id="PF13148">
    <property type="entry name" value="DUF3987"/>
    <property type="match status" value="1"/>
</dbReference>
<reference evidence="2" key="1">
    <citation type="submission" date="2016-10" db="EMBL/GenBank/DDBJ databases">
        <authorList>
            <person name="Varghese N."/>
            <person name="Submissions S."/>
        </authorList>
    </citation>
    <scope>NUCLEOTIDE SEQUENCE [LARGE SCALE GENOMIC DNA]</scope>
    <source>
        <strain evidence="2">CGMCC 1.6474</strain>
    </source>
</reference>
<dbReference type="AlphaFoldDB" id="A0A1I4CXD0"/>
<gene>
    <name evidence="1" type="ORF">SAMN04488125_10576</name>
</gene>
<evidence type="ECO:0000313" key="2">
    <source>
        <dbReference type="Proteomes" id="UP000198804"/>
    </source>
</evidence>
<name>A0A1I4CXD0_9HYPH</name>
<evidence type="ECO:0000313" key="1">
    <source>
        <dbReference type="EMBL" id="SFK85968.1"/>
    </source>
</evidence>
<organism evidence="1 2">
    <name type="scientific">Methylorubrum salsuginis</name>
    <dbReference type="NCBI Taxonomy" id="414703"/>
    <lineage>
        <taxon>Bacteria</taxon>
        <taxon>Pseudomonadati</taxon>
        <taxon>Pseudomonadota</taxon>
        <taxon>Alphaproteobacteria</taxon>
        <taxon>Hyphomicrobiales</taxon>
        <taxon>Methylobacteriaceae</taxon>
        <taxon>Methylorubrum</taxon>
    </lineage>
</organism>
<dbReference type="EMBL" id="FOSV01000005">
    <property type="protein sequence ID" value="SFK85968.1"/>
    <property type="molecule type" value="Genomic_DNA"/>
</dbReference>